<dbReference type="PANTHER" id="PTHR30009:SF4">
    <property type="entry name" value="PTS SYSTEM N-ACETYLGLUCOSAMINE-SPECIFIC EIICBA COMPONENT"/>
    <property type="match status" value="1"/>
</dbReference>
<evidence type="ECO:0000313" key="9">
    <source>
        <dbReference type="Proteomes" id="UP000006075"/>
    </source>
</evidence>
<name>K0YXJ0_9ACTO</name>
<keyword evidence="2" id="KW-0762">Sugar transport</keyword>
<dbReference type="EMBL" id="AGWP01000001">
    <property type="protein sequence ID" value="EJZ88406.1"/>
    <property type="molecule type" value="Genomic_DNA"/>
</dbReference>
<dbReference type="GO" id="GO:0016301">
    <property type="term" value="F:kinase activity"/>
    <property type="evidence" value="ECO:0007669"/>
    <property type="project" value="UniProtKB-KW"/>
</dbReference>
<keyword evidence="5" id="KW-0418">Kinase</keyword>
<dbReference type="Gene3D" id="3.30.1360.60">
    <property type="entry name" value="Glucose permease domain IIB"/>
    <property type="match status" value="1"/>
</dbReference>
<organism evidence="8 9">
    <name type="scientific">Winkia neuii BV029A5</name>
    <dbReference type="NCBI Taxonomy" id="888439"/>
    <lineage>
        <taxon>Bacteria</taxon>
        <taxon>Bacillati</taxon>
        <taxon>Actinomycetota</taxon>
        <taxon>Actinomycetes</taxon>
        <taxon>Actinomycetales</taxon>
        <taxon>Actinomycetaceae</taxon>
        <taxon>Winkia</taxon>
    </lineage>
</organism>
<evidence type="ECO:0000256" key="1">
    <source>
        <dbReference type="ARBA" id="ARBA00022448"/>
    </source>
</evidence>
<dbReference type="InterPro" id="IPR018113">
    <property type="entry name" value="PTrfase_EIIB_Cys"/>
</dbReference>
<protein>
    <submittedName>
        <fullName evidence="8">PTS system, glucose-like IIB component</fullName>
    </submittedName>
</protein>
<keyword evidence="9" id="KW-1185">Reference proteome</keyword>
<dbReference type="GO" id="GO:0008982">
    <property type="term" value="F:protein-N(PI)-phosphohistidine-sugar phosphotransferase activity"/>
    <property type="evidence" value="ECO:0007669"/>
    <property type="project" value="InterPro"/>
</dbReference>
<dbReference type="Proteomes" id="UP000006075">
    <property type="component" value="Unassembled WGS sequence"/>
</dbReference>
<proteinExistence type="predicted"/>
<comment type="caution">
    <text evidence="8">The sequence shown here is derived from an EMBL/GenBank/DDBJ whole genome shotgun (WGS) entry which is preliminary data.</text>
</comment>
<dbReference type="AlphaFoldDB" id="K0YXJ0"/>
<dbReference type="GO" id="GO:0090563">
    <property type="term" value="F:protein-phosphocysteine-sugar phosphotransferase activity"/>
    <property type="evidence" value="ECO:0007669"/>
    <property type="project" value="TreeGrafter"/>
</dbReference>
<evidence type="ECO:0000256" key="6">
    <source>
        <dbReference type="PROSITE-ProRule" id="PRU00421"/>
    </source>
</evidence>
<feature type="active site" description="Phosphocysteine intermediate; for EIIB activity" evidence="6">
    <location>
        <position position="25"/>
    </location>
</feature>
<dbReference type="HOGENOM" id="CLU_012312_8_4_11"/>
<dbReference type="CDD" id="cd00212">
    <property type="entry name" value="PTS_IIB_glc"/>
    <property type="match status" value="1"/>
</dbReference>
<dbReference type="SUPFAM" id="SSF55604">
    <property type="entry name" value="Glucose permease domain IIB"/>
    <property type="match status" value="1"/>
</dbReference>
<dbReference type="InterPro" id="IPR036878">
    <property type="entry name" value="Glu_permease_IIB"/>
</dbReference>
<dbReference type="InterPro" id="IPR050429">
    <property type="entry name" value="PTS_Glucose_EIICBA"/>
</dbReference>
<dbReference type="GO" id="GO:0015764">
    <property type="term" value="P:N-acetylglucosamine transport"/>
    <property type="evidence" value="ECO:0007669"/>
    <property type="project" value="TreeGrafter"/>
</dbReference>
<keyword evidence="4" id="KW-0598">Phosphotransferase system</keyword>
<gene>
    <name evidence="8" type="ORF">HMPREF9240_00044</name>
</gene>
<feature type="domain" description="PTS EIIB type-1" evidence="7">
    <location>
        <begin position="3"/>
        <end position="81"/>
    </location>
</feature>
<dbReference type="InterPro" id="IPR001996">
    <property type="entry name" value="PTS_IIB_1"/>
</dbReference>
<evidence type="ECO:0000256" key="3">
    <source>
        <dbReference type="ARBA" id="ARBA00022679"/>
    </source>
</evidence>
<evidence type="ECO:0000313" key="8">
    <source>
        <dbReference type="EMBL" id="EJZ88406.1"/>
    </source>
</evidence>
<dbReference type="PATRIC" id="fig|888439.3.peg.45"/>
<evidence type="ECO:0000256" key="5">
    <source>
        <dbReference type="ARBA" id="ARBA00022777"/>
    </source>
</evidence>
<dbReference type="Pfam" id="PF00367">
    <property type="entry name" value="PTS_EIIB"/>
    <property type="match status" value="1"/>
</dbReference>
<dbReference type="PROSITE" id="PS01035">
    <property type="entry name" value="PTS_EIIB_TYPE_1_CYS"/>
    <property type="match status" value="1"/>
</dbReference>
<keyword evidence="1" id="KW-0813">Transport</keyword>
<dbReference type="PANTHER" id="PTHR30009">
    <property type="entry name" value="CYTOCHROME C-TYPE SYNTHESIS PROTEIN AND PTS TRANSMEMBRANE COMPONENT"/>
    <property type="match status" value="1"/>
</dbReference>
<sequence>MQMPDPHAIMQALGGRDNIVSIVGCITRVRVEVADPSAVSDSGLRCDGVVGVVRSGKVVQVVIGPSADELAEQLNDLEKDK</sequence>
<dbReference type="GO" id="GO:0009401">
    <property type="term" value="P:phosphoenolpyruvate-dependent sugar phosphotransferase system"/>
    <property type="evidence" value="ECO:0007669"/>
    <property type="project" value="UniProtKB-KW"/>
</dbReference>
<dbReference type="eggNOG" id="COG1264">
    <property type="taxonomic scope" value="Bacteria"/>
</dbReference>
<reference evidence="8 9" key="1">
    <citation type="submission" date="2012-07" db="EMBL/GenBank/DDBJ databases">
        <title>The Genome Sequence of Actinomyces neuii subsp. anitratus BVS029A5.</title>
        <authorList>
            <consortium name="The Broad Institute Genome Sequencing Platform"/>
            <person name="Earl A."/>
            <person name="Ward D."/>
            <person name="Feldgarden M."/>
            <person name="Gevers D."/>
            <person name="Saerens B."/>
            <person name="Vaneechoutte M."/>
            <person name="Walker B."/>
            <person name="Young S.K."/>
            <person name="Zeng Q."/>
            <person name="Gargeya S."/>
            <person name="Fitzgerald M."/>
            <person name="Haas B."/>
            <person name="Abouelleil A."/>
            <person name="Alvarado L."/>
            <person name="Arachchi H.M."/>
            <person name="Berlin A."/>
            <person name="Chapman S.B."/>
            <person name="Goldberg J."/>
            <person name="Griggs A."/>
            <person name="Gujja S."/>
            <person name="Hansen M."/>
            <person name="Howarth C."/>
            <person name="Imamovic A."/>
            <person name="Larimer J."/>
            <person name="McCowen C."/>
            <person name="Montmayeur A."/>
            <person name="Murphy C."/>
            <person name="Neiman D."/>
            <person name="Pearson M."/>
            <person name="Priest M."/>
            <person name="Roberts A."/>
            <person name="Saif S."/>
            <person name="Shea T."/>
            <person name="Sisk P."/>
            <person name="Sykes S."/>
            <person name="Wortman J."/>
            <person name="Nusbaum C."/>
            <person name="Birren B."/>
        </authorList>
    </citation>
    <scope>NUCLEOTIDE SEQUENCE [LARGE SCALE GENOMIC DNA]</scope>
    <source>
        <strain evidence="8 9">BVS029A5</strain>
    </source>
</reference>
<evidence type="ECO:0000259" key="7">
    <source>
        <dbReference type="PROSITE" id="PS51098"/>
    </source>
</evidence>
<dbReference type="PROSITE" id="PS51098">
    <property type="entry name" value="PTS_EIIB_TYPE_1"/>
    <property type="match status" value="1"/>
</dbReference>
<dbReference type="RefSeq" id="WP_004804598.1">
    <property type="nucleotide sequence ID" value="NZ_JH815213.1"/>
</dbReference>
<keyword evidence="3" id="KW-0808">Transferase</keyword>
<dbReference type="NCBIfam" id="TIGR00826">
    <property type="entry name" value="EIIB_glc"/>
    <property type="match status" value="1"/>
</dbReference>
<evidence type="ECO:0000256" key="4">
    <source>
        <dbReference type="ARBA" id="ARBA00022683"/>
    </source>
</evidence>
<accession>K0YXJ0</accession>
<dbReference type="GO" id="GO:0005886">
    <property type="term" value="C:plasma membrane"/>
    <property type="evidence" value="ECO:0007669"/>
    <property type="project" value="TreeGrafter"/>
</dbReference>
<evidence type="ECO:0000256" key="2">
    <source>
        <dbReference type="ARBA" id="ARBA00022597"/>
    </source>
</evidence>